<dbReference type="AlphaFoldDB" id="W9RPG0"/>
<keyword evidence="2" id="KW-0472">Membrane</keyword>
<feature type="transmembrane region" description="Helical" evidence="2">
    <location>
        <begin position="234"/>
        <end position="258"/>
    </location>
</feature>
<dbReference type="eggNOG" id="KOG2401">
    <property type="taxonomic scope" value="Eukaryota"/>
</dbReference>
<feature type="compositionally biased region" description="Basic residues" evidence="1">
    <location>
        <begin position="1"/>
        <end position="11"/>
    </location>
</feature>
<dbReference type="InterPro" id="IPR056254">
    <property type="entry name" value="At5g58720/SDE5-like_UBA-like"/>
</dbReference>
<evidence type="ECO:0000313" key="5">
    <source>
        <dbReference type="Proteomes" id="UP000030645"/>
    </source>
</evidence>
<dbReference type="InterPro" id="IPR013899">
    <property type="entry name" value="DUF1771"/>
</dbReference>
<feature type="domain" description="DUF1771" evidence="3">
    <location>
        <begin position="350"/>
        <end position="415"/>
    </location>
</feature>
<feature type="region of interest" description="Disordered" evidence="1">
    <location>
        <begin position="73"/>
        <end position="93"/>
    </location>
</feature>
<organism evidence="4 5">
    <name type="scientific">Morus notabilis</name>
    <dbReference type="NCBI Taxonomy" id="981085"/>
    <lineage>
        <taxon>Eukaryota</taxon>
        <taxon>Viridiplantae</taxon>
        <taxon>Streptophyta</taxon>
        <taxon>Embryophyta</taxon>
        <taxon>Tracheophyta</taxon>
        <taxon>Spermatophyta</taxon>
        <taxon>Magnoliopsida</taxon>
        <taxon>eudicotyledons</taxon>
        <taxon>Gunneridae</taxon>
        <taxon>Pentapetalae</taxon>
        <taxon>rosids</taxon>
        <taxon>fabids</taxon>
        <taxon>Rosales</taxon>
        <taxon>Moraceae</taxon>
        <taxon>Moreae</taxon>
        <taxon>Morus</taxon>
    </lineage>
</organism>
<evidence type="ECO:0000256" key="2">
    <source>
        <dbReference type="SAM" id="Phobius"/>
    </source>
</evidence>
<reference evidence="5" key="1">
    <citation type="submission" date="2013-01" db="EMBL/GenBank/DDBJ databases">
        <title>Draft Genome Sequence of a Mulberry Tree, Morus notabilis C.K. Schneid.</title>
        <authorList>
            <person name="He N."/>
            <person name="Zhao S."/>
        </authorList>
    </citation>
    <scope>NUCLEOTIDE SEQUENCE</scope>
</reference>
<feature type="compositionally biased region" description="Low complexity" evidence="1">
    <location>
        <begin position="79"/>
        <end position="93"/>
    </location>
</feature>
<accession>W9RPG0</accession>
<gene>
    <name evidence="4" type="ORF">L484_022006</name>
</gene>
<evidence type="ECO:0000313" key="4">
    <source>
        <dbReference type="EMBL" id="EXC01435.1"/>
    </source>
</evidence>
<dbReference type="PANTHER" id="PTHR47676">
    <property type="entry name" value="OS01G0225100 PROTEIN"/>
    <property type="match status" value="1"/>
</dbReference>
<dbReference type="Pfam" id="PF08590">
    <property type="entry name" value="DUF1771"/>
    <property type="match status" value="1"/>
</dbReference>
<evidence type="ECO:0000256" key="1">
    <source>
        <dbReference type="SAM" id="MobiDB-lite"/>
    </source>
</evidence>
<dbReference type="Proteomes" id="UP000030645">
    <property type="component" value="Unassembled WGS sequence"/>
</dbReference>
<dbReference type="STRING" id="981085.W9RPG0"/>
<keyword evidence="2" id="KW-1133">Transmembrane helix</keyword>
<sequence>MKHAKKKKKRSSQAPKKVVVVQGKDEEMKKEKAVHALTEAFVSVSLHDTVSAYQEARGDPDEATEILWRALSENADDPSTSSTSGEGSGSSEGFVETSCVQNLVGEKSSRGNKQKRVVTATGTVSTVLGKGYMVPSPRKDLRTIDTKLKGLGNGVAGREKAEQFLCSMLGDESELNLAVIRDVLCQCGYDVDKALNALLALSSSSDPNYSLSLYPMEHSDTMGSQNALRIHQNVTYMIAYGLWAVVAGNFFLVFWFLVFPLNYLHNVMKNYAKVLATSEAQSPTTRRSTESVLSQKVLESFFKISKSTEYQPSTMNWRNVVNKLQSLGPQFDICTSNDSEAQNNYAKGDEYCVFRKTANQQWDSVRSCYEKAAKAYANGARQYASYLSEQGQMQTKLARVADERASKDIFKARLVIRLLENEGIEWSEENRGTVLIKLHGQREFSFLDSMSDTE</sequence>
<evidence type="ECO:0000259" key="3">
    <source>
        <dbReference type="SMART" id="SM01162"/>
    </source>
</evidence>
<keyword evidence="5" id="KW-1185">Reference proteome</keyword>
<dbReference type="InterPro" id="IPR055319">
    <property type="entry name" value="At5g58720-like"/>
</dbReference>
<protein>
    <recommendedName>
        <fullName evidence="3">DUF1771 domain-containing protein</fullName>
    </recommendedName>
</protein>
<keyword evidence="2" id="KW-0812">Transmembrane</keyword>
<dbReference type="PANTHER" id="PTHR47676:SF1">
    <property type="entry name" value="SMR DOMAIN-CONTAINING PROTEIN"/>
    <property type="match status" value="1"/>
</dbReference>
<dbReference type="SMART" id="SM01162">
    <property type="entry name" value="DUF1771"/>
    <property type="match status" value="1"/>
</dbReference>
<name>W9RPG0_9ROSA</name>
<dbReference type="Pfam" id="PF24767">
    <property type="entry name" value="UBA_At5g58720"/>
    <property type="match status" value="1"/>
</dbReference>
<proteinExistence type="predicted"/>
<feature type="region of interest" description="Disordered" evidence="1">
    <location>
        <begin position="1"/>
        <end position="28"/>
    </location>
</feature>
<dbReference type="EMBL" id="KE345330">
    <property type="protein sequence ID" value="EXC01435.1"/>
    <property type="molecule type" value="Genomic_DNA"/>
</dbReference>